<comment type="caution">
    <text evidence="1">The sequence shown here is derived from an EMBL/GenBank/DDBJ whole genome shotgun (WGS) entry which is preliminary data.</text>
</comment>
<evidence type="ECO:0000313" key="1">
    <source>
        <dbReference type="EMBL" id="GFR52503.1"/>
    </source>
</evidence>
<feature type="non-terminal residue" evidence="1">
    <location>
        <position position="1"/>
    </location>
</feature>
<feature type="non-terminal residue" evidence="1">
    <location>
        <position position="129"/>
    </location>
</feature>
<dbReference type="AlphaFoldDB" id="A0AAD3HTF7"/>
<evidence type="ECO:0000313" key="2">
    <source>
        <dbReference type="Proteomes" id="UP001054857"/>
    </source>
</evidence>
<evidence type="ECO:0008006" key="3">
    <source>
        <dbReference type="Google" id="ProtNLM"/>
    </source>
</evidence>
<keyword evidence="2" id="KW-1185">Reference proteome</keyword>
<dbReference type="EMBL" id="BMAR01000065">
    <property type="protein sequence ID" value="GFR52503.1"/>
    <property type="molecule type" value="Genomic_DNA"/>
</dbReference>
<organism evidence="1 2">
    <name type="scientific">Astrephomene gubernaculifera</name>
    <dbReference type="NCBI Taxonomy" id="47775"/>
    <lineage>
        <taxon>Eukaryota</taxon>
        <taxon>Viridiplantae</taxon>
        <taxon>Chlorophyta</taxon>
        <taxon>core chlorophytes</taxon>
        <taxon>Chlorophyceae</taxon>
        <taxon>CS clade</taxon>
        <taxon>Chlamydomonadales</taxon>
        <taxon>Astrephomenaceae</taxon>
        <taxon>Astrephomene</taxon>
    </lineage>
</organism>
<reference evidence="1 2" key="1">
    <citation type="journal article" date="2021" name="Sci. Rep.">
        <title>Genome sequencing of the multicellular alga Astrephomene provides insights into convergent evolution of germ-soma differentiation.</title>
        <authorList>
            <person name="Yamashita S."/>
            <person name="Yamamoto K."/>
            <person name="Matsuzaki R."/>
            <person name="Suzuki S."/>
            <person name="Yamaguchi H."/>
            <person name="Hirooka S."/>
            <person name="Minakuchi Y."/>
            <person name="Miyagishima S."/>
            <person name="Kawachi M."/>
            <person name="Toyoda A."/>
            <person name="Nozaki H."/>
        </authorList>
    </citation>
    <scope>NUCLEOTIDE SEQUENCE [LARGE SCALE GENOMIC DNA]</scope>
    <source>
        <strain evidence="1 2">NIES-4017</strain>
    </source>
</reference>
<dbReference type="Proteomes" id="UP001054857">
    <property type="component" value="Unassembled WGS sequence"/>
</dbReference>
<name>A0AAD3HTF7_9CHLO</name>
<proteinExistence type="predicted"/>
<sequence>LASRAIINPAAAAARNNFPRSALLIRMATTETPTHPSIISMINQDHARFKSMWSEYNGPNMNGEMKQKLAWALIREIAMHSSSEEEVMYPEVRKRLGDEAADHLLGLEGHQKLKDLLYEANNMTIEKNG</sequence>
<gene>
    <name evidence="1" type="ORF">Agub_g15078</name>
</gene>
<accession>A0AAD3HTF7</accession>
<protein>
    <recommendedName>
        <fullName evidence="3">Hemerythrin-like domain-containing protein</fullName>
    </recommendedName>
</protein>
<dbReference type="PANTHER" id="PTHR35585">
    <property type="entry name" value="HHE DOMAIN PROTEIN (AFU_ORTHOLOGUE AFUA_4G00730)"/>
    <property type="match status" value="1"/>
</dbReference>
<dbReference type="PANTHER" id="PTHR35585:SF1">
    <property type="entry name" value="HHE DOMAIN PROTEIN (AFU_ORTHOLOGUE AFUA_4G00730)"/>
    <property type="match status" value="1"/>
</dbReference>